<dbReference type="InterPro" id="IPR002816">
    <property type="entry name" value="TraB/PrgY/GumN_fam"/>
</dbReference>
<name>A0AAD2FGW1_9STRA</name>
<sequence>MANSSWHLFLATLYSLLALLHASSSAGGAFPKPAFVSSTQPKTELLSNGSNETTTTTTAETQDPLIAVPEWKRKLPYPLNNKTSTLQRITIPGFGGRCAVEVYLLGTAHVSNDSSRDVNLLLETIDPDVIFLELCDQRIPMLTAPPPELNGEGETSEDTEKKPWWRRRKTKPKPSNEEGGRQPKSLHGMASNMLTSMQQDYANSLGVELGGEFRTAYNFWEQSRLSRPAGAVHMILGDRPLYLTLTRAWESLGTWGKTKLLVALFISTLQKPNPEELRNWMKSILEDDSGDILTKSIDDLKKHFPTLEEVIIRERDAYMACKLYQTCRQMLIMLQQQQRQESPPPSSPSIQRVVAIVGAGHIKGMCHWLTGGNQGKGTPEDVLAGLIKIKKAIAHEDAQVLTHDVMVVNHEQLQEIVQKQ</sequence>
<feature type="compositionally biased region" description="Polar residues" evidence="1">
    <location>
        <begin position="41"/>
        <end position="51"/>
    </location>
</feature>
<feature type="compositionally biased region" description="Low complexity" evidence="1">
    <location>
        <begin position="52"/>
        <end position="61"/>
    </location>
</feature>
<dbReference type="EMBL" id="CAKOGP040000113">
    <property type="protein sequence ID" value="CAJ1930807.1"/>
    <property type="molecule type" value="Genomic_DNA"/>
</dbReference>
<evidence type="ECO:0000256" key="1">
    <source>
        <dbReference type="SAM" id="MobiDB-lite"/>
    </source>
</evidence>
<proteinExistence type="predicted"/>
<protein>
    <recommendedName>
        <fullName evidence="5">TraB domain-containing protein</fullName>
    </recommendedName>
</protein>
<dbReference type="Pfam" id="PF01963">
    <property type="entry name" value="TraB_PrgY_gumN"/>
    <property type="match status" value="1"/>
</dbReference>
<evidence type="ECO:0008006" key="5">
    <source>
        <dbReference type="Google" id="ProtNLM"/>
    </source>
</evidence>
<feature type="region of interest" description="Disordered" evidence="1">
    <location>
        <begin position="143"/>
        <end position="187"/>
    </location>
</feature>
<comment type="caution">
    <text evidence="3">The sequence shown here is derived from an EMBL/GenBank/DDBJ whole genome shotgun (WGS) entry which is preliminary data.</text>
</comment>
<dbReference type="PANTHER" id="PTHR21530">
    <property type="entry name" value="PHEROMONE SHUTDOWN PROTEIN"/>
    <property type="match status" value="1"/>
</dbReference>
<feature type="signal peptide" evidence="2">
    <location>
        <begin position="1"/>
        <end position="22"/>
    </location>
</feature>
<feature type="chain" id="PRO_5042239774" description="TraB domain-containing protein" evidence="2">
    <location>
        <begin position="23"/>
        <end position="420"/>
    </location>
</feature>
<accession>A0AAD2FGW1</accession>
<dbReference type="InterPro" id="IPR046345">
    <property type="entry name" value="TraB_PrgY-like"/>
</dbReference>
<dbReference type="Proteomes" id="UP001295423">
    <property type="component" value="Unassembled WGS sequence"/>
</dbReference>
<organism evidence="3 4">
    <name type="scientific">Cylindrotheca closterium</name>
    <dbReference type="NCBI Taxonomy" id="2856"/>
    <lineage>
        <taxon>Eukaryota</taxon>
        <taxon>Sar</taxon>
        <taxon>Stramenopiles</taxon>
        <taxon>Ochrophyta</taxon>
        <taxon>Bacillariophyta</taxon>
        <taxon>Bacillariophyceae</taxon>
        <taxon>Bacillariophycidae</taxon>
        <taxon>Bacillariales</taxon>
        <taxon>Bacillariaceae</taxon>
        <taxon>Cylindrotheca</taxon>
    </lineage>
</organism>
<gene>
    <name evidence="3" type="ORF">CYCCA115_LOCUS2097</name>
</gene>
<reference evidence="3" key="1">
    <citation type="submission" date="2023-08" db="EMBL/GenBank/DDBJ databases">
        <authorList>
            <person name="Audoor S."/>
            <person name="Bilcke G."/>
        </authorList>
    </citation>
    <scope>NUCLEOTIDE SEQUENCE</scope>
</reference>
<feature type="region of interest" description="Disordered" evidence="1">
    <location>
        <begin position="41"/>
        <end position="62"/>
    </location>
</feature>
<evidence type="ECO:0000313" key="3">
    <source>
        <dbReference type="EMBL" id="CAJ1930807.1"/>
    </source>
</evidence>
<evidence type="ECO:0000256" key="2">
    <source>
        <dbReference type="SAM" id="SignalP"/>
    </source>
</evidence>
<keyword evidence="4" id="KW-1185">Reference proteome</keyword>
<dbReference type="CDD" id="cd14726">
    <property type="entry name" value="TraB_PrgY-like"/>
    <property type="match status" value="1"/>
</dbReference>
<dbReference type="AlphaFoldDB" id="A0AAD2FGW1"/>
<dbReference type="PANTHER" id="PTHR21530:SF7">
    <property type="entry name" value="TRAB DOMAIN-CONTAINING PROTEIN"/>
    <property type="match status" value="1"/>
</dbReference>
<evidence type="ECO:0000313" key="4">
    <source>
        <dbReference type="Proteomes" id="UP001295423"/>
    </source>
</evidence>
<keyword evidence="2" id="KW-0732">Signal</keyword>